<keyword evidence="6" id="KW-1185">Reference proteome</keyword>
<comment type="caution">
    <text evidence="5">The sequence shown here is derived from an EMBL/GenBank/DDBJ whole genome shotgun (WGS) entry which is preliminary data.</text>
</comment>
<dbReference type="EMBL" id="JAHQCW010000026">
    <property type="protein sequence ID" value="MBU9737910.1"/>
    <property type="molecule type" value="Genomic_DNA"/>
</dbReference>
<dbReference type="RefSeq" id="WP_238722262.1">
    <property type="nucleotide sequence ID" value="NZ_JAHQCW010000026.1"/>
</dbReference>
<dbReference type="Proteomes" id="UP000712157">
    <property type="component" value="Unassembled WGS sequence"/>
</dbReference>
<dbReference type="AlphaFoldDB" id="A0A949NIF5"/>
<dbReference type="PANTHER" id="PTHR38445:SF7">
    <property type="entry name" value="GNTR-FAMILY TRANSCRIPTIONAL REGULATOR"/>
    <property type="match status" value="1"/>
</dbReference>
<dbReference type="GO" id="GO:0003677">
    <property type="term" value="F:DNA binding"/>
    <property type="evidence" value="ECO:0007669"/>
    <property type="project" value="UniProtKB-KW"/>
</dbReference>
<keyword evidence="2" id="KW-0238">DNA-binding</keyword>
<keyword evidence="1" id="KW-0805">Transcription regulation</keyword>
<evidence type="ECO:0000313" key="5">
    <source>
        <dbReference type="EMBL" id="MBU9737910.1"/>
    </source>
</evidence>
<dbReference type="InterPro" id="IPR000524">
    <property type="entry name" value="Tscrpt_reg_HTH_GntR"/>
</dbReference>
<evidence type="ECO:0000256" key="3">
    <source>
        <dbReference type="ARBA" id="ARBA00023163"/>
    </source>
</evidence>
<dbReference type="SMART" id="SM00345">
    <property type="entry name" value="HTH_GNTR"/>
    <property type="match status" value="1"/>
</dbReference>
<sequence>MDILINNASEIPIYRQIKDQIKDAIYTGQIKEGEILPSIRKLANETMVSVLTTKRAYDELEAEGYVNSVPGKGFFVSSTNMELFREEKLRLVESKLLEAYETGQSAGLTKEEMLEMMSILYES</sequence>
<protein>
    <submittedName>
        <fullName evidence="5">GntR family transcriptional regulator</fullName>
    </submittedName>
</protein>
<gene>
    <name evidence="5" type="ORF">KTH89_15305</name>
</gene>
<keyword evidence="3" id="KW-0804">Transcription</keyword>
<dbReference type="PROSITE" id="PS50949">
    <property type="entry name" value="HTH_GNTR"/>
    <property type="match status" value="1"/>
</dbReference>
<reference evidence="5" key="1">
    <citation type="submission" date="2021-06" db="EMBL/GenBank/DDBJ databases">
        <title>Description of novel taxa of the family Lachnospiraceae.</title>
        <authorList>
            <person name="Chaplin A.V."/>
            <person name="Sokolova S.R."/>
            <person name="Pikina A.P."/>
            <person name="Korzhanova M."/>
            <person name="Belova V."/>
            <person name="Korostin D."/>
            <person name="Efimov B.A."/>
        </authorList>
    </citation>
    <scope>NUCLEOTIDE SEQUENCE</scope>
    <source>
        <strain evidence="5">ASD5720</strain>
    </source>
</reference>
<dbReference type="PANTHER" id="PTHR38445">
    <property type="entry name" value="HTH-TYPE TRANSCRIPTIONAL REPRESSOR YTRA"/>
    <property type="match status" value="1"/>
</dbReference>
<dbReference type="GO" id="GO:0003700">
    <property type="term" value="F:DNA-binding transcription factor activity"/>
    <property type="evidence" value="ECO:0007669"/>
    <property type="project" value="InterPro"/>
</dbReference>
<dbReference type="Pfam" id="PF00392">
    <property type="entry name" value="GntR"/>
    <property type="match status" value="1"/>
</dbReference>
<feature type="domain" description="HTH gntR-type" evidence="4">
    <location>
        <begin position="11"/>
        <end position="79"/>
    </location>
</feature>
<proteinExistence type="predicted"/>
<dbReference type="SUPFAM" id="SSF46785">
    <property type="entry name" value="Winged helix' DNA-binding domain"/>
    <property type="match status" value="1"/>
</dbReference>
<evidence type="ECO:0000313" key="6">
    <source>
        <dbReference type="Proteomes" id="UP000712157"/>
    </source>
</evidence>
<evidence type="ECO:0000256" key="2">
    <source>
        <dbReference type="ARBA" id="ARBA00023125"/>
    </source>
</evidence>
<organism evidence="5 6">
    <name type="scientific">Diplocloster agilis</name>
    <dbReference type="NCBI Taxonomy" id="2850323"/>
    <lineage>
        <taxon>Bacteria</taxon>
        <taxon>Bacillati</taxon>
        <taxon>Bacillota</taxon>
        <taxon>Clostridia</taxon>
        <taxon>Lachnospirales</taxon>
        <taxon>Lachnospiraceae</taxon>
        <taxon>Diplocloster</taxon>
    </lineage>
</organism>
<evidence type="ECO:0000259" key="4">
    <source>
        <dbReference type="PROSITE" id="PS50949"/>
    </source>
</evidence>
<accession>A0A949NIF5</accession>
<dbReference type="InterPro" id="IPR036390">
    <property type="entry name" value="WH_DNA-bd_sf"/>
</dbReference>
<dbReference type="InterPro" id="IPR036388">
    <property type="entry name" value="WH-like_DNA-bd_sf"/>
</dbReference>
<dbReference type="Gene3D" id="1.10.10.10">
    <property type="entry name" value="Winged helix-like DNA-binding domain superfamily/Winged helix DNA-binding domain"/>
    <property type="match status" value="1"/>
</dbReference>
<evidence type="ECO:0000256" key="1">
    <source>
        <dbReference type="ARBA" id="ARBA00023015"/>
    </source>
</evidence>
<name>A0A949NIF5_9FIRM</name>
<dbReference type="CDD" id="cd07377">
    <property type="entry name" value="WHTH_GntR"/>
    <property type="match status" value="1"/>
</dbReference>